<dbReference type="PIRSF" id="PIRSF009320">
    <property type="entry name" value="Nuc_binding_HP_1000"/>
    <property type="match status" value="1"/>
</dbReference>
<protein>
    <submittedName>
        <fullName evidence="2">ParA family protein</fullName>
    </submittedName>
</protein>
<reference evidence="2 3" key="1">
    <citation type="submission" date="2023-03" db="EMBL/GenBank/DDBJ databases">
        <title>Host association and intracellularity evolved multiple times independently in the Rickettsiales.</title>
        <authorList>
            <person name="Castelli M."/>
            <person name="Nardi T."/>
            <person name="Gammuto L."/>
            <person name="Bellinzona G."/>
            <person name="Sabaneyeva E."/>
            <person name="Potekhin A."/>
            <person name="Serra V."/>
            <person name="Petroni G."/>
            <person name="Sassera D."/>
        </authorList>
    </citation>
    <scope>NUCLEOTIDE SEQUENCE [LARGE SCALE GENOMIC DNA]</scope>
    <source>
        <strain evidence="2 3">Sr 2-6</strain>
    </source>
</reference>
<dbReference type="Proteomes" id="UP001291687">
    <property type="component" value="Unassembled WGS sequence"/>
</dbReference>
<dbReference type="SUPFAM" id="SSF52540">
    <property type="entry name" value="P-loop containing nucleoside triphosphate hydrolases"/>
    <property type="match status" value="1"/>
</dbReference>
<dbReference type="InterPro" id="IPR027417">
    <property type="entry name" value="P-loop_NTPase"/>
</dbReference>
<dbReference type="InterPro" id="IPR050678">
    <property type="entry name" value="DNA_Partitioning_ATPase"/>
</dbReference>
<dbReference type="InterPro" id="IPR048089">
    <property type="entry name" value="McdA"/>
</dbReference>
<dbReference type="EMBL" id="JARJFB010000011">
    <property type="protein sequence ID" value="MEA0970321.1"/>
    <property type="molecule type" value="Genomic_DNA"/>
</dbReference>
<evidence type="ECO:0000313" key="3">
    <source>
        <dbReference type="Proteomes" id="UP001291687"/>
    </source>
</evidence>
<feature type="domain" description="CobQ/CobB/MinD/ParA nucleotide binding" evidence="1">
    <location>
        <begin position="4"/>
        <end position="177"/>
    </location>
</feature>
<dbReference type="RefSeq" id="WP_322776224.1">
    <property type="nucleotide sequence ID" value="NZ_JARJFB010000011.1"/>
</dbReference>
<dbReference type="InterPro" id="IPR002586">
    <property type="entry name" value="CobQ/CobB/MinD/ParA_Nub-bd_dom"/>
</dbReference>
<dbReference type="NCBIfam" id="NF041546">
    <property type="entry name" value="ParA_partition"/>
    <property type="match status" value="1"/>
</dbReference>
<keyword evidence="3" id="KW-1185">Reference proteome</keyword>
<gene>
    <name evidence="2" type="ORF">Megvenef_00280</name>
</gene>
<dbReference type="Pfam" id="PF01656">
    <property type="entry name" value="CbiA"/>
    <property type="match status" value="1"/>
</dbReference>
<dbReference type="PANTHER" id="PTHR13696:SF96">
    <property type="entry name" value="COBQ_COBB_MIND_PARA NUCLEOTIDE BINDING DOMAIN-CONTAINING PROTEIN"/>
    <property type="match status" value="1"/>
</dbReference>
<dbReference type="Gene3D" id="3.40.50.300">
    <property type="entry name" value="P-loop containing nucleotide triphosphate hydrolases"/>
    <property type="match status" value="1"/>
</dbReference>
<evidence type="ECO:0000313" key="2">
    <source>
        <dbReference type="EMBL" id="MEA0970321.1"/>
    </source>
</evidence>
<sequence length="228" mass="24727">MQVITIAQQKGGAGKTTIAAHLAVSLAQTGKRVAIIDIDPQGSLTNWHSLREKKFGIGYTGLNFVTSAGWRVESAINNLRGNVDYVIIDAPPHTETESKTAIRASNLIIVPMQPSPTDLWATSTTTEFAQSEKIKAKILLNRYNPQSKLTKEIIAQIPGSLFKCSLGNRVAFSSCFLSGVTVTECAPNSIAAEEIRSLSREVLAIFDTEKTDKDKSSSIHIKRSVAKV</sequence>
<dbReference type="CDD" id="cd02042">
    <property type="entry name" value="ParAB_family"/>
    <property type="match status" value="1"/>
</dbReference>
<organism evidence="2 3">
    <name type="scientific">Candidatus Megaera venefica</name>
    <dbReference type="NCBI Taxonomy" id="2055910"/>
    <lineage>
        <taxon>Bacteria</taxon>
        <taxon>Pseudomonadati</taxon>
        <taxon>Pseudomonadota</taxon>
        <taxon>Alphaproteobacteria</taxon>
        <taxon>Rickettsiales</taxon>
        <taxon>Rickettsiaceae</taxon>
        <taxon>Candidatus Megaera</taxon>
    </lineage>
</organism>
<comment type="caution">
    <text evidence="2">The sequence shown here is derived from an EMBL/GenBank/DDBJ whole genome shotgun (WGS) entry which is preliminary data.</text>
</comment>
<evidence type="ECO:0000259" key="1">
    <source>
        <dbReference type="Pfam" id="PF01656"/>
    </source>
</evidence>
<name>A0ABU5NAX3_9RICK</name>
<proteinExistence type="predicted"/>
<dbReference type="PANTHER" id="PTHR13696">
    <property type="entry name" value="P-LOOP CONTAINING NUCLEOSIDE TRIPHOSPHATE HYDROLASE"/>
    <property type="match status" value="1"/>
</dbReference>
<accession>A0ABU5NAX3</accession>